<protein>
    <submittedName>
        <fullName evidence="4">TPR_MLP1_2 domain-containing protein</fullName>
    </submittedName>
</protein>
<reference evidence="4" key="1">
    <citation type="submission" date="2017-02" db="UniProtKB">
        <authorList>
            <consortium name="WormBaseParasite"/>
        </authorList>
    </citation>
    <scope>IDENTIFICATION</scope>
</reference>
<proteinExistence type="predicted"/>
<dbReference type="PANTHER" id="PTHR18898:SF2">
    <property type="entry name" value="NUCLEOPROTEIN TPR"/>
    <property type="match status" value="1"/>
</dbReference>
<evidence type="ECO:0000256" key="1">
    <source>
        <dbReference type="SAM" id="Coils"/>
    </source>
</evidence>
<dbReference type="PANTHER" id="PTHR18898">
    <property type="entry name" value="NUCLEOPROTEIN TPR-RELATED"/>
    <property type="match status" value="1"/>
</dbReference>
<feature type="coiled-coil region" evidence="1">
    <location>
        <begin position="661"/>
        <end position="747"/>
    </location>
</feature>
<keyword evidence="3" id="KW-1185">Reference proteome</keyword>
<dbReference type="GO" id="GO:0017056">
    <property type="term" value="F:structural constituent of nuclear pore"/>
    <property type="evidence" value="ECO:0007669"/>
    <property type="project" value="TreeGrafter"/>
</dbReference>
<dbReference type="SUPFAM" id="SSF57997">
    <property type="entry name" value="Tropomyosin"/>
    <property type="match status" value="1"/>
</dbReference>
<feature type="coiled-coil region" evidence="1">
    <location>
        <begin position="373"/>
        <end position="411"/>
    </location>
</feature>
<sequence length="1541" mass="179892">MEIEASSSIENDKEKEIADLQHQLHAFEQQCAHLEKDYEILKGENIKLKKHNEYLTNDATERMHLSRNLEHERDELSKKVHQLDNENIMLRTKIEVFEGQIVNITTAKESFQEKIQELTSDINSLKENNENLRMKLEKNADEARRNKIERESWNDQRMIYESSKNWYLKEIKDRDENIGNKSIMISRLELQLQEVKASVNEKEDNLQHEIMELKTQLMEKDENIKILMQESKENYEERVRLATSHDSIVSNKEKIIETLKEALEEEQKKNDFIVNQNQTMEEELEDIKNSSMHINADLDKSKAEYTNELRIKDEIINDLKNEIVRLNSSGINSDSTFFNNSFSDINEDPTGILRQSKTLSSFILAHSQISAERDSLKEKVQYMENRMNDFAENMAENVKILEDQLVDYKETLLDNKSLRVQVGSIQEMLEDALETKDKLIRELNYTKTQLIRYQADSQELNKQVKRLLFMIESEKRGYEGSEIGDNENLFSDIDSLQKVNSELRSRLLLLEANKEDDLRKAREVEAEKLNAKLMKAEKDLSIIEEQMKIQTEMLKKTQEQRDHFAETIENYNKMGLSADAQHLRMSVDELKNEKTRLEAKVSHLESLTASFNEQKTESDKIYKNRIDEQVKLITDLRETVGKLESDVQYLRQLNRTTAQKCESMERISDRINNKMNVLTRENEKKTTEIMNLNTKLIDSQEEISRFKVEKRNLEEQNRLLASSEARLQAENETLRQYSQRANKVESAVDEIQDFIKKMNEDQAHNSQSQVEALIKQRDSINETFKTTMEQNNRNINDLKLTISKLENEKKNIEDKAKLIEASLRDKETEIINLKDKISITELHLGQFNDATLTSEDYKGEVRKIGTAKAYLERRCAELEELVNDYKLKLKVKDEQLNKVSEFSEDVESALKQANDLECSERSRLQQLLVLNEKELAMVKKNLEDSQLMIESLQNESNQKSIDYETFAIKMKSTISENECTIQQLNNSLEGAARDATSLREEIDNLTQLKDSLSETITSLENHVLKLEKSVEEKEAALKKSEYTLKENQIALISLNEEYDAYKCVMDTERERLQLKIDEMVKAEKQKVETNDHMLSDLRNLIATFTAMKEKDTLSCTMNTSFAENDDEDSTEKYIETIGRLNRMIECLQNDCQSTLQRCAQAECELTNVRSSLAVEKTNTSLLETKVKELRNTIEIQLQELKDKNVLVQKMKIFEITKAELDRVKEELEEVNNKCNELQSLLSEKENVIIKLESQNIYLENERDNLKNDITSVTKERDSWKKQHAQSVETLAKYGPSKCEMLVNEIETTKANLIKVKEENEKNKKLIEELSSKPANAEEEEDYKNKFIRVRKLARDYRQQVQILKEKSEKLEKMVEDGNKESKDGDSSLLQTQLSEKESEIVLLNQEIVNLKDKIDDLNLELERNSMMETLVQQYSSDLKNREHEISRYKEEVQVLKTRIESLLKQDKNDDIEEEVITEESTNDDVDDLGNTTPENNRKRGLSQELDIHDDLGDDVYDNHKKTKFDESIDILQNTEDILEDV</sequence>
<dbReference type="WBParaSite" id="PTRK_0000981600.1">
    <property type="protein sequence ID" value="PTRK_0000981600.1"/>
    <property type="gene ID" value="PTRK_0000981600"/>
</dbReference>
<feature type="coiled-coil region" evidence="1">
    <location>
        <begin position="10"/>
        <end position="146"/>
    </location>
</feature>
<organism evidence="3 4">
    <name type="scientific">Parastrongyloides trichosuri</name>
    <name type="common">Possum-specific nematode worm</name>
    <dbReference type="NCBI Taxonomy" id="131310"/>
    <lineage>
        <taxon>Eukaryota</taxon>
        <taxon>Metazoa</taxon>
        <taxon>Ecdysozoa</taxon>
        <taxon>Nematoda</taxon>
        <taxon>Chromadorea</taxon>
        <taxon>Rhabditida</taxon>
        <taxon>Tylenchina</taxon>
        <taxon>Panagrolaimomorpha</taxon>
        <taxon>Strongyloidoidea</taxon>
        <taxon>Strongyloididae</taxon>
        <taxon>Parastrongyloides</taxon>
    </lineage>
</organism>
<feature type="coiled-coil region" evidence="1">
    <location>
        <begin position="788"/>
        <end position="836"/>
    </location>
</feature>
<dbReference type="GO" id="GO:1901673">
    <property type="term" value="P:regulation of mitotic spindle assembly"/>
    <property type="evidence" value="ECO:0007669"/>
    <property type="project" value="TreeGrafter"/>
</dbReference>
<feature type="coiled-coil region" evidence="1">
    <location>
        <begin position="185"/>
        <end position="322"/>
    </location>
</feature>
<accession>A0A0N4ZMP9</accession>
<evidence type="ECO:0000313" key="3">
    <source>
        <dbReference type="Proteomes" id="UP000038045"/>
    </source>
</evidence>
<feature type="compositionally biased region" description="Acidic residues" evidence="2">
    <location>
        <begin position="1471"/>
        <end position="1487"/>
    </location>
</feature>
<evidence type="ECO:0000313" key="4">
    <source>
        <dbReference type="WBParaSite" id="PTRK_0000981600.1"/>
    </source>
</evidence>
<feature type="coiled-coil region" evidence="1">
    <location>
        <begin position="981"/>
        <end position="1036"/>
    </location>
</feature>
<dbReference type="GO" id="GO:0006406">
    <property type="term" value="P:mRNA export from nucleus"/>
    <property type="evidence" value="ECO:0007669"/>
    <property type="project" value="TreeGrafter"/>
</dbReference>
<feature type="coiled-coil region" evidence="1">
    <location>
        <begin position="486"/>
        <end position="607"/>
    </location>
</feature>
<feature type="region of interest" description="Disordered" evidence="2">
    <location>
        <begin position="1471"/>
        <end position="1505"/>
    </location>
</feature>
<dbReference type="Proteomes" id="UP000038045">
    <property type="component" value="Unplaced"/>
</dbReference>
<dbReference type="STRING" id="131310.A0A0N4ZMP9"/>
<keyword evidence="1" id="KW-0175">Coiled coil</keyword>
<dbReference type="GO" id="GO:0005643">
    <property type="term" value="C:nuclear pore"/>
    <property type="evidence" value="ECO:0007669"/>
    <property type="project" value="TreeGrafter"/>
</dbReference>
<feature type="coiled-coil region" evidence="1">
    <location>
        <begin position="868"/>
        <end position="895"/>
    </location>
</feature>
<evidence type="ECO:0000256" key="2">
    <source>
        <dbReference type="SAM" id="MobiDB-lite"/>
    </source>
</evidence>
<name>A0A0N4ZMP9_PARTI</name>
<feature type="coiled-coil region" evidence="1">
    <location>
        <begin position="1210"/>
        <end position="1465"/>
    </location>
</feature>